<keyword evidence="2" id="KW-1185">Reference proteome</keyword>
<comment type="caution">
    <text evidence="1">The sequence shown here is derived from an EMBL/GenBank/DDBJ whole genome shotgun (WGS) entry which is preliminary data.</text>
</comment>
<organism evidence="1 2">
    <name type="scientific">Vararia minispora EC-137</name>
    <dbReference type="NCBI Taxonomy" id="1314806"/>
    <lineage>
        <taxon>Eukaryota</taxon>
        <taxon>Fungi</taxon>
        <taxon>Dikarya</taxon>
        <taxon>Basidiomycota</taxon>
        <taxon>Agaricomycotina</taxon>
        <taxon>Agaricomycetes</taxon>
        <taxon>Russulales</taxon>
        <taxon>Lachnocladiaceae</taxon>
        <taxon>Vararia</taxon>
    </lineage>
</organism>
<evidence type="ECO:0000313" key="2">
    <source>
        <dbReference type="Proteomes" id="UP000814128"/>
    </source>
</evidence>
<dbReference type="Proteomes" id="UP000814128">
    <property type="component" value="Unassembled WGS sequence"/>
</dbReference>
<name>A0ACB8QEJ9_9AGAM</name>
<gene>
    <name evidence="1" type="ORF">K488DRAFT_72441</name>
</gene>
<proteinExistence type="predicted"/>
<accession>A0ACB8QEJ9</accession>
<dbReference type="EMBL" id="MU273638">
    <property type="protein sequence ID" value="KAI0030128.1"/>
    <property type="molecule type" value="Genomic_DNA"/>
</dbReference>
<reference evidence="1" key="1">
    <citation type="submission" date="2021-02" db="EMBL/GenBank/DDBJ databases">
        <authorList>
            <consortium name="DOE Joint Genome Institute"/>
            <person name="Ahrendt S."/>
            <person name="Looney B.P."/>
            <person name="Miyauchi S."/>
            <person name="Morin E."/>
            <person name="Drula E."/>
            <person name="Courty P.E."/>
            <person name="Chicoki N."/>
            <person name="Fauchery L."/>
            <person name="Kohler A."/>
            <person name="Kuo A."/>
            <person name="Labutti K."/>
            <person name="Pangilinan J."/>
            <person name="Lipzen A."/>
            <person name="Riley R."/>
            <person name="Andreopoulos W."/>
            <person name="He G."/>
            <person name="Johnson J."/>
            <person name="Barry K.W."/>
            <person name="Grigoriev I.V."/>
            <person name="Nagy L."/>
            <person name="Hibbett D."/>
            <person name="Henrissat B."/>
            <person name="Matheny P.B."/>
            <person name="Labbe J."/>
            <person name="Martin F."/>
        </authorList>
    </citation>
    <scope>NUCLEOTIDE SEQUENCE</scope>
    <source>
        <strain evidence="1">EC-137</strain>
    </source>
</reference>
<protein>
    <submittedName>
        <fullName evidence="1">Uncharacterized protein</fullName>
    </submittedName>
</protein>
<evidence type="ECO:0000313" key="1">
    <source>
        <dbReference type="EMBL" id="KAI0030128.1"/>
    </source>
</evidence>
<reference evidence="1" key="2">
    <citation type="journal article" date="2022" name="New Phytol.">
        <title>Evolutionary transition to the ectomycorrhizal habit in the genomes of a hyperdiverse lineage of mushroom-forming fungi.</title>
        <authorList>
            <person name="Looney B."/>
            <person name="Miyauchi S."/>
            <person name="Morin E."/>
            <person name="Drula E."/>
            <person name="Courty P.E."/>
            <person name="Kohler A."/>
            <person name="Kuo A."/>
            <person name="LaButti K."/>
            <person name="Pangilinan J."/>
            <person name="Lipzen A."/>
            <person name="Riley R."/>
            <person name="Andreopoulos W."/>
            <person name="He G."/>
            <person name="Johnson J."/>
            <person name="Nolan M."/>
            <person name="Tritt A."/>
            <person name="Barry K.W."/>
            <person name="Grigoriev I.V."/>
            <person name="Nagy L.G."/>
            <person name="Hibbett D."/>
            <person name="Henrissat B."/>
            <person name="Matheny P.B."/>
            <person name="Labbe J."/>
            <person name="Martin F.M."/>
        </authorList>
    </citation>
    <scope>NUCLEOTIDE SEQUENCE</scope>
    <source>
        <strain evidence="1">EC-137</strain>
    </source>
</reference>
<sequence>MRIRLRIVDHLSTEVPVHRLERDVLVIDRLLALDNARVNQSTARREEREKTLKTVLRESKGVGSGQGRASGWHGKPLWSLRVELGTYAALERIIEQLTTSVKRPSGDEANFLSMASEDKCSSSTANQNGPAILSMARSSKDMETYVRSQVKKHSVIEVLYQLGSPAIELPPPLRFGILLPSISTDTIAYRPVNESLLAANTWKDAPRLAKGAHQPESA</sequence>